<reference evidence="1" key="1">
    <citation type="submission" date="2021-05" db="EMBL/GenBank/DDBJ databases">
        <authorList>
            <person name="Pan Q."/>
            <person name="Jouanno E."/>
            <person name="Zahm M."/>
            <person name="Klopp C."/>
            <person name="Cabau C."/>
            <person name="Louis A."/>
            <person name="Berthelot C."/>
            <person name="Parey E."/>
            <person name="Roest Crollius H."/>
            <person name="Montfort J."/>
            <person name="Robinson-Rechavi M."/>
            <person name="Bouchez O."/>
            <person name="Lampietro C."/>
            <person name="Lopez Roques C."/>
            <person name="Donnadieu C."/>
            <person name="Postlethwait J."/>
            <person name="Bobe J."/>
            <person name="Dillon D."/>
            <person name="Chandos A."/>
            <person name="von Hippel F."/>
            <person name="Guiguen Y."/>
        </authorList>
    </citation>
    <scope>NUCLEOTIDE SEQUENCE</scope>
    <source>
        <strain evidence="1">YG-Jan2019</strain>
    </source>
</reference>
<evidence type="ECO:0000313" key="1">
    <source>
        <dbReference type="EMBL" id="KAJ8003391.1"/>
    </source>
</evidence>
<comment type="caution">
    <text evidence="1">The sequence shown here is derived from an EMBL/GenBank/DDBJ whole genome shotgun (WGS) entry which is preliminary data.</text>
</comment>
<sequence length="186" mass="21080">MVAENVQFTNVLQTTSVNKDIGATLMMAVLVRQTISKDWSYFYETLFSKLSDEGFRDMWSIGAFLVIFIFCTIVITLTLAVAFSWMCGWCLQTSTTRSAKVGVWLPPPEQRPTQAQMGLESVQTQTGLFNLSRQMHTQTSMDPQHPISVKVLKPKSVFRVQKTKARSNNKKLKAKNVKVKRKSPII</sequence>
<dbReference type="Proteomes" id="UP001157502">
    <property type="component" value="Chromosome 12"/>
</dbReference>
<proteinExistence type="predicted"/>
<organism evidence="1 2">
    <name type="scientific">Dallia pectoralis</name>
    <name type="common">Alaska blackfish</name>
    <dbReference type="NCBI Taxonomy" id="75939"/>
    <lineage>
        <taxon>Eukaryota</taxon>
        <taxon>Metazoa</taxon>
        <taxon>Chordata</taxon>
        <taxon>Craniata</taxon>
        <taxon>Vertebrata</taxon>
        <taxon>Euteleostomi</taxon>
        <taxon>Actinopterygii</taxon>
        <taxon>Neopterygii</taxon>
        <taxon>Teleostei</taxon>
        <taxon>Protacanthopterygii</taxon>
        <taxon>Esociformes</taxon>
        <taxon>Umbridae</taxon>
        <taxon>Dallia</taxon>
    </lineage>
</organism>
<dbReference type="EMBL" id="CM055739">
    <property type="protein sequence ID" value="KAJ8003391.1"/>
    <property type="molecule type" value="Genomic_DNA"/>
</dbReference>
<evidence type="ECO:0000313" key="2">
    <source>
        <dbReference type="Proteomes" id="UP001157502"/>
    </source>
</evidence>
<keyword evidence="2" id="KW-1185">Reference proteome</keyword>
<gene>
    <name evidence="1" type="ORF">DPEC_G00147840</name>
</gene>
<name>A0ACC2GI93_DALPE</name>
<accession>A0ACC2GI93</accession>
<protein>
    <submittedName>
        <fullName evidence="1">Uncharacterized protein</fullName>
    </submittedName>
</protein>